<name>A0ABS8GTA0_9FLAO</name>
<feature type="transmembrane region" description="Helical" evidence="1">
    <location>
        <begin position="43"/>
        <end position="61"/>
    </location>
</feature>
<evidence type="ECO:0000313" key="2">
    <source>
        <dbReference type="EMBL" id="MCC4212875.1"/>
    </source>
</evidence>
<feature type="transmembrane region" description="Helical" evidence="1">
    <location>
        <begin position="98"/>
        <end position="115"/>
    </location>
</feature>
<proteinExistence type="predicted"/>
<accession>A0ABS8GTA0</accession>
<reference evidence="2 3" key="1">
    <citation type="submission" date="2021-11" db="EMBL/GenBank/DDBJ databases">
        <title>Seasonal and diel survey of microbial diversity of the Tyrrhenian coast.</title>
        <authorList>
            <person name="Gattoni G."/>
            <person name="Corral P."/>
        </authorList>
    </citation>
    <scope>NUCLEOTIDE SEQUENCE [LARGE SCALE GENOMIC DNA]</scope>
    <source>
        <strain evidence="2 3">Mr9</strain>
    </source>
</reference>
<dbReference type="RefSeq" id="WP_228229946.1">
    <property type="nucleotide sequence ID" value="NZ_JAJGMW010000010.1"/>
</dbReference>
<keyword evidence="1" id="KW-1133">Transmembrane helix</keyword>
<evidence type="ECO:0000256" key="1">
    <source>
        <dbReference type="SAM" id="Phobius"/>
    </source>
</evidence>
<organism evidence="2 3">
    <name type="scientific">Leeuwenhoekiella parthenopeia</name>
    <dbReference type="NCBI Taxonomy" id="2890320"/>
    <lineage>
        <taxon>Bacteria</taxon>
        <taxon>Pseudomonadati</taxon>
        <taxon>Bacteroidota</taxon>
        <taxon>Flavobacteriia</taxon>
        <taxon>Flavobacteriales</taxon>
        <taxon>Flavobacteriaceae</taxon>
        <taxon>Leeuwenhoekiella</taxon>
    </lineage>
</organism>
<gene>
    <name evidence="2" type="ORF">LLW17_09115</name>
</gene>
<dbReference type="Proteomes" id="UP001197770">
    <property type="component" value="Unassembled WGS sequence"/>
</dbReference>
<keyword evidence="1" id="KW-0812">Transmembrane</keyword>
<keyword evidence="1" id="KW-0472">Membrane</keyword>
<comment type="caution">
    <text evidence="2">The sequence shown here is derived from an EMBL/GenBank/DDBJ whole genome shotgun (WGS) entry which is preliminary data.</text>
</comment>
<dbReference type="EMBL" id="JAJGMW010000010">
    <property type="protein sequence ID" value="MCC4212875.1"/>
    <property type="molecule type" value="Genomic_DNA"/>
</dbReference>
<feature type="transmembrane region" description="Helical" evidence="1">
    <location>
        <begin position="67"/>
        <end position="86"/>
    </location>
</feature>
<protein>
    <submittedName>
        <fullName evidence="2">Uncharacterized protein</fullName>
    </submittedName>
</protein>
<evidence type="ECO:0000313" key="3">
    <source>
        <dbReference type="Proteomes" id="UP001197770"/>
    </source>
</evidence>
<keyword evidence="3" id="KW-1185">Reference proteome</keyword>
<sequence>MDAISGSVWLVFMVAGYTLLYYVAYKFVLWIAGKYVFATEPGYLKGILAVLLLIPMLILVWDFTFTGTVFTALPPYLTGLLVLVSVIKSNLKPRLKSILAGFYVIIGIVFIGQAMI</sequence>
<feature type="transmembrane region" description="Helical" evidence="1">
    <location>
        <begin position="6"/>
        <end position="31"/>
    </location>
</feature>